<dbReference type="PANTHER" id="PTHR31223:SF70">
    <property type="entry name" value="LOG FAMILY PROTEIN YJL055W"/>
    <property type="match status" value="1"/>
</dbReference>
<evidence type="ECO:0000313" key="6">
    <source>
        <dbReference type="EMBL" id="TRA94401.1"/>
    </source>
</evidence>
<evidence type="ECO:0000256" key="2">
    <source>
        <dbReference type="ARBA" id="ARBA00006763"/>
    </source>
</evidence>
<gene>
    <name evidence="5" type="ORF">AGRHK599_LOCUS5091</name>
    <name evidence="6" type="ORF">EXN68_27085</name>
</gene>
<keyword evidence="4" id="KW-0614">Plasmid</keyword>
<protein>
    <recommendedName>
        <fullName evidence="3">Cytokinin riboside 5'-monophosphate phosphoribohydrolase</fullName>
        <ecNumber evidence="3">3.2.2.n1</ecNumber>
    </recommendedName>
</protein>
<evidence type="ECO:0000313" key="8">
    <source>
        <dbReference type="Proteomes" id="UP000528185"/>
    </source>
</evidence>
<dbReference type="Proteomes" id="UP000315434">
    <property type="component" value="Unassembled WGS sequence"/>
</dbReference>
<reference evidence="5 8" key="3">
    <citation type="submission" date="2020-06" db="EMBL/GenBank/DDBJ databases">
        <authorList>
            <person name="De Coninck B."/>
            <person name="Ibrahim H."/>
        </authorList>
    </citation>
    <scope>NUCLEOTIDE SEQUENCE [LARGE SCALE GENOMIC DNA]</scope>
    <source>
        <strain evidence="5">Ag_rhizogenes_K599</strain>
    </source>
</reference>
<geneLocation type="plasmid" evidence="4">
    <name>pRi_26-59</name>
</geneLocation>
<dbReference type="InterPro" id="IPR005269">
    <property type="entry name" value="LOG"/>
</dbReference>
<dbReference type="EMBL" id="SGNY01000016">
    <property type="protein sequence ID" value="TRA94401.1"/>
    <property type="molecule type" value="Genomic_DNA"/>
</dbReference>
<dbReference type="OrthoDB" id="9801098at2"/>
<dbReference type="GO" id="GO:0005829">
    <property type="term" value="C:cytosol"/>
    <property type="evidence" value="ECO:0007669"/>
    <property type="project" value="TreeGrafter"/>
</dbReference>
<dbReference type="EMBL" id="CAICSX020000003">
    <property type="protein sequence ID" value="CAD0217538.1"/>
    <property type="molecule type" value="Genomic_DNA"/>
</dbReference>
<evidence type="ECO:0000256" key="3">
    <source>
        <dbReference type="RuleBase" id="RU363015"/>
    </source>
</evidence>
<dbReference type="InterPro" id="IPR031100">
    <property type="entry name" value="LOG_fam"/>
</dbReference>
<dbReference type="Gene3D" id="3.40.50.450">
    <property type="match status" value="1"/>
</dbReference>
<evidence type="ECO:0000313" key="7">
    <source>
        <dbReference type="Proteomes" id="UP000315434"/>
    </source>
</evidence>
<dbReference type="GeneID" id="79865122"/>
<name>A0A2Z2PGJ8_RHIRH</name>
<sequence>MRYCVFAGSSNGQNPAYVSAANQLGKALARSGIGLVYGGASIGLMGAIADAARSDGGEVIGVIPRALAEKEIAHTDLADLRVVETMHERKALMTTLPDGFIALPGGLGTLEELFEVWTWAQLGYHNKPCALLDVAGFYKRLDSFLDHIVGEAFLTASHRNILLVEEDAEVLISAMAKDSAT</sequence>
<evidence type="ECO:0000313" key="5">
    <source>
        <dbReference type="EMBL" id="CAD0217538.1"/>
    </source>
</evidence>
<dbReference type="EC" id="3.2.2.n1" evidence="3"/>
<dbReference type="Pfam" id="PF03641">
    <property type="entry name" value="Lysine_decarbox"/>
    <property type="match status" value="1"/>
</dbReference>
<comment type="catalytic activity">
    <reaction evidence="1">
        <text>AMP + H2O = D-ribose 5-phosphate + adenine</text>
        <dbReference type="Rhea" id="RHEA:20129"/>
        <dbReference type="ChEBI" id="CHEBI:15377"/>
        <dbReference type="ChEBI" id="CHEBI:16708"/>
        <dbReference type="ChEBI" id="CHEBI:78346"/>
        <dbReference type="ChEBI" id="CHEBI:456215"/>
        <dbReference type="EC" id="3.2.2.4"/>
    </reaction>
</comment>
<dbReference type="EMBL" id="KY000033">
    <property type="protein sequence ID" value="ASK42067.1"/>
    <property type="molecule type" value="Genomic_DNA"/>
</dbReference>
<dbReference type="NCBIfam" id="TIGR00730">
    <property type="entry name" value="Rossman fold protein, TIGR00730 family"/>
    <property type="match status" value="1"/>
</dbReference>
<dbReference type="Proteomes" id="UP000528185">
    <property type="component" value="Unassembled WGS sequence"/>
</dbReference>
<proteinExistence type="inferred from homology"/>
<comment type="similarity">
    <text evidence="2 3">Belongs to the LOG family.</text>
</comment>
<keyword evidence="3" id="KW-0378">Hydrolase</keyword>
<reference evidence="4" key="1">
    <citation type="submission" date="2016-10" db="EMBL/GenBank/DDBJ databases">
        <title>Agrobacterium Ti plasmids: Classification based on T-DNA and Vir regions organization.</title>
        <authorList>
            <person name="Nabi N."/>
            <person name="Vial L."/>
            <person name="Ben Hafsa A."/>
            <person name="Chapulliot D."/>
            <person name="Berard A."/>
            <person name="Chauveau A."/>
            <person name="Le Paslier M.-C."/>
            <person name="Harzallah Skhiri F."/>
            <person name="Brunel D."/>
            <person name="Nesme X."/>
            <person name="Chaouachi M."/>
        </authorList>
    </citation>
    <scope>NUCLEOTIDE SEQUENCE</scope>
    <source>
        <strain evidence="4">26-59</strain>
        <plasmid evidence="4">pRi_26-59</plasmid>
    </source>
</reference>
<dbReference type="GO" id="GO:0009691">
    <property type="term" value="P:cytokinin biosynthetic process"/>
    <property type="evidence" value="ECO:0007669"/>
    <property type="project" value="UniProtKB-UniRule"/>
</dbReference>
<reference evidence="6 7" key="2">
    <citation type="journal article" date="2019" name="Appl. Microbiol. Biotechnol.">
        <title>Differential efficiency of wild type rhizogenic strains for rol gene transformation of plants.</title>
        <authorList>
            <person name="Desmet S."/>
            <person name="De Keyser E."/>
            <person name="Van Vaerenbergh J."/>
            <person name="Baeyen S."/>
            <person name="Van Huylenbroeck J."/>
            <person name="Geelen D."/>
            <person name="Dhooghe E."/>
        </authorList>
    </citation>
    <scope>NUCLEOTIDE SEQUENCE [LARGE SCALE GENOMIC DNA]</scope>
    <source>
        <strain evidence="6 7">GBBC3284</strain>
    </source>
</reference>
<accession>A0A2Z2PGJ8</accession>
<dbReference type="PANTHER" id="PTHR31223">
    <property type="entry name" value="LOG FAMILY PROTEIN YJL055W"/>
    <property type="match status" value="1"/>
</dbReference>
<dbReference type="SUPFAM" id="SSF102405">
    <property type="entry name" value="MCP/YpsA-like"/>
    <property type="match status" value="1"/>
</dbReference>
<evidence type="ECO:0000313" key="4">
    <source>
        <dbReference type="EMBL" id="ASK42067.1"/>
    </source>
</evidence>
<keyword evidence="3" id="KW-0203">Cytokinin biosynthesis</keyword>
<dbReference type="KEGG" id="aro:B0909_24375"/>
<dbReference type="GO" id="GO:0008714">
    <property type="term" value="F:AMP nucleosidase activity"/>
    <property type="evidence" value="ECO:0007669"/>
    <property type="project" value="UniProtKB-EC"/>
</dbReference>
<evidence type="ECO:0000256" key="1">
    <source>
        <dbReference type="ARBA" id="ARBA00000274"/>
    </source>
</evidence>
<organism evidence="4">
    <name type="scientific">Rhizobium rhizogenes</name>
    <name type="common">Agrobacterium rhizogenes</name>
    <dbReference type="NCBI Taxonomy" id="359"/>
    <lineage>
        <taxon>Bacteria</taxon>
        <taxon>Pseudomonadati</taxon>
        <taxon>Pseudomonadota</taxon>
        <taxon>Alphaproteobacteria</taxon>
        <taxon>Hyphomicrobiales</taxon>
        <taxon>Rhizobiaceae</taxon>
        <taxon>Rhizobium/Agrobacterium group</taxon>
        <taxon>Rhizobium</taxon>
    </lineage>
</organism>
<dbReference type="RefSeq" id="WP_077768185.1">
    <property type="nucleotide sequence ID" value="NC_010841.1"/>
</dbReference>
<dbReference type="AlphaFoldDB" id="A0A2Z2PGJ8"/>